<evidence type="ECO:0000313" key="1">
    <source>
        <dbReference type="EMBL" id="VDI60100.1"/>
    </source>
</evidence>
<feature type="non-terminal residue" evidence="1">
    <location>
        <position position="101"/>
    </location>
</feature>
<keyword evidence="2" id="KW-1185">Reference proteome</keyword>
<dbReference type="Proteomes" id="UP000596742">
    <property type="component" value="Unassembled WGS sequence"/>
</dbReference>
<dbReference type="AlphaFoldDB" id="A0A8B6G827"/>
<protein>
    <submittedName>
        <fullName evidence="1">Uncharacterized protein</fullName>
    </submittedName>
</protein>
<proteinExistence type="predicted"/>
<dbReference type="EMBL" id="UYJE01007999">
    <property type="protein sequence ID" value="VDI60100.1"/>
    <property type="molecule type" value="Genomic_DNA"/>
</dbReference>
<accession>A0A8B6G827</accession>
<organism evidence="1 2">
    <name type="scientific">Mytilus galloprovincialis</name>
    <name type="common">Mediterranean mussel</name>
    <dbReference type="NCBI Taxonomy" id="29158"/>
    <lineage>
        <taxon>Eukaryota</taxon>
        <taxon>Metazoa</taxon>
        <taxon>Spiralia</taxon>
        <taxon>Lophotrochozoa</taxon>
        <taxon>Mollusca</taxon>
        <taxon>Bivalvia</taxon>
        <taxon>Autobranchia</taxon>
        <taxon>Pteriomorphia</taxon>
        <taxon>Mytilida</taxon>
        <taxon>Mytiloidea</taxon>
        <taxon>Mytilidae</taxon>
        <taxon>Mytilinae</taxon>
        <taxon>Mytilus</taxon>
    </lineage>
</organism>
<gene>
    <name evidence="1" type="ORF">MGAL_10B026005</name>
</gene>
<evidence type="ECO:0000313" key="2">
    <source>
        <dbReference type="Proteomes" id="UP000596742"/>
    </source>
</evidence>
<name>A0A8B6G827_MYTGA</name>
<sequence length="101" mass="11625">MKKFWTFIKHKRSDVSKIPPLKSNGTLHSEPTDKADILNGQFQKAFSDKTTITEKEFKEQCNMPGKSEQILDINITENGVYKLLNNLHPNKAAWPEKITPR</sequence>
<comment type="caution">
    <text evidence="1">The sequence shown here is derived from an EMBL/GenBank/DDBJ whole genome shotgun (WGS) entry which is preliminary data.</text>
</comment>
<dbReference type="OrthoDB" id="10065625at2759"/>
<reference evidence="1" key="1">
    <citation type="submission" date="2018-11" db="EMBL/GenBank/DDBJ databases">
        <authorList>
            <person name="Alioto T."/>
            <person name="Alioto T."/>
        </authorList>
    </citation>
    <scope>NUCLEOTIDE SEQUENCE</scope>
</reference>